<feature type="transmembrane region" description="Helical" evidence="9">
    <location>
        <begin position="47"/>
        <end position="65"/>
    </location>
</feature>
<dbReference type="STRING" id="1122155.SAMN02745158_02058"/>
<feature type="transmembrane region" description="Helical" evidence="9">
    <location>
        <begin position="12"/>
        <end position="35"/>
    </location>
</feature>
<evidence type="ECO:0000256" key="3">
    <source>
        <dbReference type="ARBA" id="ARBA00022475"/>
    </source>
</evidence>
<evidence type="ECO:0000256" key="6">
    <source>
        <dbReference type="ARBA" id="ARBA00022989"/>
    </source>
</evidence>
<dbReference type="EMBL" id="FQVI01000009">
    <property type="protein sequence ID" value="SHE95251.1"/>
    <property type="molecule type" value="Genomic_DNA"/>
</dbReference>
<feature type="transmembrane region" description="Helical" evidence="9">
    <location>
        <begin position="86"/>
        <end position="106"/>
    </location>
</feature>
<keyword evidence="3" id="KW-1003">Cell membrane</keyword>
<dbReference type="Proteomes" id="UP000184245">
    <property type="component" value="Unassembled WGS sequence"/>
</dbReference>
<dbReference type="OrthoDB" id="45144at2"/>
<protein>
    <submittedName>
        <fullName evidence="11">TRAP-type C4-dicarboxylate transport system, small permease component</fullName>
    </submittedName>
</protein>
<dbReference type="Pfam" id="PF04290">
    <property type="entry name" value="DctQ"/>
    <property type="match status" value="1"/>
</dbReference>
<dbReference type="InterPro" id="IPR055348">
    <property type="entry name" value="DctQ"/>
</dbReference>
<reference evidence="11 12" key="1">
    <citation type="submission" date="2016-11" db="EMBL/GenBank/DDBJ databases">
        <authorList>
            <person name="Jaros S."/>
            <person name="Januszkiewicz K."/>
            <person name="Wedrychowicz H."/>
        </authorList>
    </citation>
    <scope>NUCLEOTIDE SEQUENCE [LARGE SCALE GENOMIC DNA]</scope>
    <source>
        <strain evidence="11 12">DSM 17459</strain>
    </source>
</reference>
<evidence type="ECO:0000256" key="2">
    <source>
        <dbReference type="ARBA" id="ARBA00022448"/>
    </source>
</evidence>
<evidence type="ECO:0000256" key="9">
    <source>
        <dbReference type="SAM" id="Phobius"/>
    </source>
</evidence>
<keyword evidence="5 9" id="KW-0812">Transmembrane</keyword>
<keyword evidence="6 9" id="KW-1133">Transmembrane helix</keyword>
<comment type="similarity">
    <text evidence="8">Belongs to the TRAP transporter small permease family.</text>
</comment>
<evidence type="ECO:0000259" key="10">
    <source>
        <dbReference type="Pfam" id="PF04290"/>
    </source>
</evidence>
<name>A0A1M4XPA9_9CLOT</name>
<organism evidence="11 12">
    <name type="scientific">Lactonifactor longoviformis DSM 17459</name>
    <dbReference type="NCBI Taxonomy" id="1122155"/>
    <lineage>
        <taxon>Bacteria</taxon>
        <taxon>Bacillati</taxon>
        <taxon>Bacillota</taxon>
        <taxon>Clostridia</taxon>
        <taxon>Eubacteriales</taxon>
        <taxon>Clostridiaceae</taxon>
        <taxon>Lactonifactor</taxon>
    </lineage>
</organism>
<evidence type="ECO:0000256" key="1">
    <source>
        <dbReference type="ARBA" id="ARBA00004429"/>
    </source>
</evidence>
<keyword evidence="2" id="KW-0813">Transport</keyword>
<evidence type="ECO:0000313" key="11">
    <source>
        <dbReference type="EMBL" id="SHE95251.1"/>
    </source>
</evidence>
<dbReference type="PANTHER" id="PTHR35011">
    <property type="entry name" value="2,3-DIKETO-L-GULONATE TRAP TRANSPORTER SMALL PERMEASE PROTEIN YIAM"/>
    <property type="match status" value="1"/>
</dbReference>
<evidence type="ECO:0000256" key="5">
    <source>
        <dbReference type="ARBA" id="ARBA00022692"/>
    </source>
</evidence>
<feature type="domain" description="Tripartite ATP-independent periplasmic transporters DctQ component" evidence="10">
    <location>
        <begin position="23"/>
        <end position="152"/>
    </location>
</feature>
<evidence type="ECO:0000313" key="12">
    <source>
        <dbReference type="Proteomes" id="UP000184245"/>
    </source>
</evidence>
<dbReference type="GO" id="GO:0015740">
    <property type="term" value="P:C4-dicarboxylate transport"/>
    <property type="evidence" value="ECO:0007669"/>
    <property type="project" value="TreeGrafter"/>
</dbReference>
<sequence>MKKIIQKMSQGLEWIGGLMILLMTVVVLLQVIMRYIFNSPLTWTEEFARYLFVYITFLGAALLIYERGHLYVEIIFNNLPIRIRKILQLILDVIILGFSVFLAISAKASMDVAEGSFSTAMHIPMNYIGFSVLLGALLIILFSLWNIVQDVKCAFSRGGED</sequence>
<dbReference type="RefSeq" id="WP_072851322.1">
    <property type="nucleotide sequence ID" value="NZ_FQVI01000009.1"/>
</dbReference>
<dbReference type="GO" id="GO:0005886">
    <property type="term" value="C:plasma membrane"/>
    <property type="evidence" value="ECO:0007669"/>
    <property type="project" value="UniProtKB-SubCell"/>
</dbReference>
<proteinExistence type="inferred from homology"/>
<evidence type="ECO:0000256" key="7">
    <source>
        <dbReference type="ARBA" id="ARBA00023136"/>
    </source>
</evidence>
<keyword evidence="12" id="KW-1185">Reference proteome</keyword>
<keyword evidence="7 9" id="KW-0472">Membrane</keyword>
<dbReference type="AlphaFoldDB" id="A0A1M4XPA9"/>
<keyword evidence="4" id="KW-0997">Cell inner membrane</keyword>
<dbReference type="InterPro" id="IPR007387">
    <property type="entry name" value="TRAP_DctQ"/>
</dbReference>
<dbReference type="GO" id="GO:0022857">
    <property type="term" value="F:transmembrane transporter activity"/>
    <property type="evidence" value="ECO:0007669"/>
    <property type="project" value="TreeGrafter"/>
</dbReference>
<comment type="subcellular location">
    <subcellularLocation>
        <location evidence="1">Cell inner membrane</location>
        <topology evidence="1">Multi-pass membrane protein</topology>
    </subcellularLocation>
</comment>
<gene>
    <name evidence="11" type="ORF">SAMN02745158_02058</name>
</gene>
<evidence type="ECO:0000256" key="8">
    <source>
        <dbReference type="ARBA" id="ARBA00038436"/>
    </source>
</evidence>
<evidence type="ECO:0000256" key="4">
    <source>
        <dbReference type="ARBA" id="ARBA00022519"/>
    </source>
</evidence>
<dbReference type="PANTHER" id="PTHR35011:SF2">
    <property type="entry name" value="2,3-DIKETO-L-GULONATE TRAP TRANSPORTER SMALL PERMEASE PROTEIN YIAM"/>
    <property type="match status" value="1"/>
</dbReference>
<accession>A0A1M4XPA9</accession>
<feature type="transmembrane region" description="Helical" evidence="9">
    <location>
        <begin position="126"/>
        <end position="148"/>
    </location>
</feature>